<feature type="compositionally biased region" description="Polar residues" evidence="11">
    <location>
        <begin position="551"/>
        <end position="562"/>
    </location>
</feature>
<evidence type="ECO:0000256" key="10">
    <source>
        <dbReference type="RuleBase" id="RU364101"/>
    </source>
</evidence>
<feature type="compositionally biased region" description="Low complexity" evidence="11">
    <location>
        <begin position="447"/>
        <end position="463"/>
    </location>
</feature>
<feature type="compositionally biased region" description="Low complexity" evidence="11">
    <location>
        <begin position="2071"/>
        <end position="2088"/>
    </location>
</feature>
<feature type="compositionally biased region" description="Polar residues" evidence="11">
    <location>
        <begin position="1836"/>
        <end position="1863"/>
    </location>
</feature>
<feature type="compositionally biased region" description="Basic and acidic residues" evidence="11">
    <location>
        <begin position="1969"/>
        <end position="1998"/>
    </location>
</feature>
<keyword evidence="4 10" id="KW-0256">Endoplasmic reticulum</keyword>
<evidence type="ECO:0000256" key="11">
    <source>
        <dbReference type="SAM" id="MobiDB-lite"/>
    </source>
</evidence>
<feature type="compositionally biased region" description="Low complexity" evidence="11">
    <location>
        <begin position="734"/>
        <end position="744"/>
    </location>
</feature>
<dbReference type="GO" id="GO:0006914">
    <property type="term" value="P:autophagy"/>
    <property type="evidence" value="ECO:0007669"/>
    <property type="project" value="UniProtKB-KW"/>
</dbReference>
<keyword evidence="5 10" id="KW-0931">ER-Golgi transport</keyword>
<feature type="domain" description="Sec16 central conserved" evidence="13">
    <location>
        <begin position="1181"/>
        <end position="1298"/>
    </location>
</feature>
<feature type="compositionally biased region" description="Pro residues" evidence="11">
    <location>
        <begin position="873"/>
        <end position="897"/>
    </location>
</feature>
<dbReference type="CDD" id="cd09233">
    <property type="entry name" value="ACE1-Sec16-like"/>
    <property type="match status" value="1"/>
</dbReference>
<proteinExistence type="inferred from homology"/>
<feature type="compositionally biased region" description="Low complexity" evidence="11">
    <location>
        <begin position="187"/>
        <end position="205"/>
    </location>
</feature>
<feature type="compositionally biased region" description="Polar residues" evidence="11">
    <location>
        <begin position="1073"/>
        <end position="1087"/>
    </location>
</feature>
<feature type="region of interest" description="Disordered" evidence="11">
    <location>
        <begin position="1053"/>
        <end position="1138"/>
    </location>
</feature>
<feature type="compositionally biased region" description="Low complexity" evidence="11">
    <location>
        <begin position="855"/>
        <end position="872"/>
    </location>
</feature>
<evidence type="ECO:0000256" key="5">
    <source>
        <dbReference type="ARBA" id="ARBA00022892"/>
    </source>
</evidence>
<dbReference type="GO" id="GO:0012507">
    <property type="term" value="C:ER to Golgi transport vesicle membrane"/>
    <property type="evidence" value="ECO:0007669"/>
    <property type="project" value="TreeGrafter"/>
</dbReference>
<dbReference type="FunFam" id="1.25.40.1030:FF:000008">
    <property type="entry name" value="Protein transport protein sec16"/>
    <property type="match status" value="1"/>
</dbReference>
<evidence type="ECO:0000256" key="9">
    <source>
        <dbReference type="ARBA" id="ARBA00024687"/>
    </source>
</evidence>
<feature type="compositionally biased region" description="Polar residues" evidence="11">
    <location>
        <begin position="1112"/>
        <end position="1126"/>
    </location>
</feature>
<evidence type="ECO:0000256" key="6">
    <source>
        <dbReference type="ARBA" id="ARBA00022927"/>
    </source>
</evidence>
<feature type="compositionally biased region" description="Low complexity" evidence="11">
    <location>
        <begin position="961"/>
        <end position="971"/>
    </location>
</feature>
<evidence type="ECO:0000256" key="2">
    <source>
        <dbReference type="ARBA" id="ARBA00005927"/>
    </source>
</evidence>
<feature type="compositionally biased region" description="Basic and acidic residues" evidence="11">
    <location>
        <begin position="2045"/>
        <end position="2064"/>
    </location>
</feature>
<feature type="region of interest" description="Disordered" evidence="11">
    <location>
        <begin position="710"/>
        <end position="1041"/>
    </location>
</feature>
<feature type="compositionally biased region" description="Basic and acidic residues" evidence="11">
    <location>
        <begin position="996"/>
        <end position="1008"/>
    </location>
</feature>
<feature type="compositionally biased region" description="Polar residues" evidence="11">
    <location>
        <begin position="41"/>
        <end position="61"/>
    </location>
</feature>
<dbReference type="GO" id="GO:0015031">
    <property type="term" value="P:protein transport"/>
    <property type="evidence" value="ECO:0007669"/>
    <property type="project" value="UniProtKB-KW"/>
</dbReference>
<dbReference type="GO" id="GO:0005789">
    <property type="term" value="C:endoplasmic reticulum membrane"/>
    <property type="evidence" value="ECO:0007669"/>
    <property type="project" value="UniProtKB-SubCell"/>
</dbReference>
<dbReference type="InterPro" id="IPR024340">
    <property type="entry name" value="Sec16_CCD"/>
</dbReference>
<feature type="compositionally biased region" description="Pro residues" evidence="11">
    <location>
        <begin position="745"/>
        <end position="761"/>
    </location>
</feature>
<feature type="compositionally biased region" description="Low complexity" evidence="11">
    <location>
        <begin position="1811"/>
        <end position="1825"/>
    </location>
</feature>
<organism evidence="14 15">
    <name type="scientific">Thielaviopsis punctulata</name>
    <dbReference type="NCBI Taxonomy" id="72032"/>
    <lineage>
        <taxon>Eukaryota</taxon>
        <taxon>Fungi</taxon>
        <taxon>Dikarya</taxon>
        <taxon>Ascomycota</taxon>
        <taxon>Pezizomycotina</taxon>
        <taxon>Sordariomycetes</taxon>
        <taxon>Hypocreomycetidae</taxon>
        <taxon>Microascales</taxon>
        <taxon>Ceratocystidaceae</taxon>
        <taxon>Thielaviopsis</taxon>
    </lineage>
</organism>
<feature type="compositionally biased region" description="Polar residues" evidence="11">
    <location>
        <begin position="823"/>
        <end position="839"/>
    </location>
</feature>
<dbReference type="GO" id="GO:0016192">
    <property type="term" value="P:vesicle-mediated transport"/>
    <property type="evidence" value="ECO:0007669"/>
    <property type="project" value="UniProtKB-KW"/>
</dbReference>
<feature type="compositionally biased region" description="Basic and acidic residues" evidence="11">
    <location>
        <begin position="104"/>
        <end position="116"/>
    </location>
</feature>
<gene>
    <name evidence="14" type="ORF">TD95_000215</name>
</gene>
<reference evidence="14 15" key="1">
    <citation type="submission" date="2015-03" db="EMBL/GenBank/DDBJ databases">
        <authorList>
            <person name="Radwan O."/>
            <person name="Al-Naeli F.A."/>
            <person name="Rendon G.A."/>
            <person name="Fields C."/>
        </authorList>
    </citation>
    <scope>NUCLEOTIDE SEQUENCE [LARGE SCALE GENOMIC DNA]</scope>
    <source>
        <strain evidence="14">CR-DP1</strain>
    </source>
</reference>
<dbReference type="Pfam" id="PF12932">
    <property type="entry name" value="Sec16"/>
    <property type="match status" value="1"/>
</dbReference>
<dbReference type="InterPro" id="IPR024298">
    <property type="entry name" value="Sec16_Sec23-bd"/>
</dbReference>
<feature type="region of interest" description="Disordered" evidence="11">
    <location>
        <begin position="1660"/>
        <end position="1691"/>
    </location>
</feature>
<evidence type="ECO:0000256" key="4">
    <source>
        <dbReference type="ARBA" id="ARBA00022824"/>
    </source>
</evidence>
<keyword evidence="3 10" id="KW-0813">Transport</keyword>
<name>A0A0F4ZCS3_9PEZI</name>
<dbReference type="Gene3D" id="1.25.40.1030">
    <property type="match status" value="1"/>
</dbReference>
<comment type="similarity">
    <text evidence="2 10">Belongs to the SEC16 family.</text>
</comment>
<feature type="compositionally biased region" description="Polar residues" evidence="11">
    <location>
        <begin position="921"/>
        <end position="932"/>
    </location>
</feature>
<feature type="compositionally biased region" description="Basic residues" evidence="11">
    <location>
        <begin position="2152"/>
        <end position="2161"/>
    </location>
</feature>
<dbReference type="EMBL" id="LAEV01001332">
    <property type="protein sequence ID" value="KKA28399.1"/>
    <property type="molecule type" value="Genomic_DNA"/>
</dbReference>
<feature type="region of interest" description="Disordered" evidence="11">
    <location>
        <begin position="283"/>
        <end position="304"/>
    </location>
</feature>
<dbReference type="GO" id="GO:0070973">
    <property type="term" value="P:protein localization to endoplasmic reticulum exit site"/>
    <property type="evidence" value="ECO:0007669"/>
    <property type="project" value="TreeGrafter"/>
</dbReference>
<dbReference type="GO" id="GO:0007030">
    <property type="term" value="P:Golgi organization"/>
    <property type="evidence" value="ECO:0007669"/>
    <property type="project" value="TreeGrafter"/>
</dbReference>
<feature type="compositionally biased region" description="Polar residues" evidence="11">
    <location>
        <begin position="2132"/>
        <end position="2142"/>
    </location>
</feature>
<feature type="region of interest" description="Disordered" evidence="11">
    <location>
        <begin position="230"/>
        <end position="262"/>
    </location>
</feature>
<evidence type="ECO:0000259" key="13">
    <source>
        <dbReference type="Pfam" id="PF12932"/>
    </source>
</evidence>
<comment type="function">
    <text evidence="9 10">Involved in the initiation of assembly of the COPII coat required for the formation of transport vesicles from the endoplasmic reticulum (ER) and the selection of cargo molecules. Also involved in autophagy.</text>
</comment>
<comment type="caution">
    <text evidence="14">The sequence shown here is derived from an EMBL/GenBank/DDBJ whole genome shotgun (WGS) entry which is preliminary data.</text>
</comment>
<evidence type="ECO:0000259" key="12">
    <source>
        <dbReference type="Pfam" id="PF12931"/>
    </source>
</evidence>
<keyword evidence="8 10" id="KW-0472">Membrane</keyword>
<feature type="compositionally biased region" description="Low complexity" evidence="11">
    <location>
        <begin position="252"/>
        <end position="262"/>
    </location>
</feature>
<dbReference type="Proteomes" id="UP000033483">
    <property type="component" value="Unassembled WGS sequence"/>
</dbReference>
<evidence type="ECO:0000313" key="15">
    <source>
        <dbReference type="Proteomes" id="UP000033483"/>
    </source>
</evidence>
<keyword evidence="6 10" id="KW-0653">Protein transport</keyword>
<dbReference type="Pfam" id="PF12931">
    <property type="entry name" value="TPR_Sec16"/>
    <property type="match status" value="1"/>
</dbReference>
<evidence type="ECO:0000256" key="8">
    <source>
        <dbReference type="ARBA" id="ARBA00023136"/>
    </source>
</evidence>
<evidence type="ECO:0000256" key="7">
    <source>
        <dbReference type="ARBA" id="ARBA00023006"/>
    </source>
</evidence>
<evidence type="ECO:0000256" key="3">
    <source>
        <dbReference type="ARBA" id="ARBA00022448"/>
    </source>
</evidence>
<evidence type="ECO:0000313" key="14">
    <source>
        <dbReference type="EMBL" id="KKA28399.1"/>
    </source>
</evidence>
<evidence type="ECO:0000256" key="1">
    <source>
        <dbReference type="ARBA" id="ARBA00004397"/>
    </source>
</evidence>
<feature type="compositionally biased region" description="Pro residues" evidence="11">
    <location>
        <begin position="2089"/>
        <end position="2112"/>
    </location>
</feature>
<feature type="domain" description="Sec16 Sec23-binding" evidence="12">
    <location>
        <begin position="1356"/>
        <end position="1659"/>
    </location>
</feature>
<comment type="subcellular location">
    <subcellularLocation>
        <location evidence="1">Endoplasmic reticulum membrane</location>
        <topology evidence="1">Peripheral membrane protein</topology>
        <orientation evidence="1">Cytoplasmic side</orientation>
    </subcellularLocation>
</comment>
<dbReference type="GO" id="GO:0070971">
    <property type="term" value="C:endoplasmic reticulum exit site"/>
    <property type="evidence" value="ECO:0007669"/>
    <property type="project" value="TreeGrafter"/>
</dbReference>
<sequence length="2173" mass="227219">MSSSWHPAHIPSGSQSGSAIAAPGEPAKPTLAADDAVFKATPTTDSPPAADNTTALETLATSDAAATPQNHNAPDDSGADAWLQPAATDDESGADAWLEDSAPVEDHSGADARREPAATTGETSGADALMQHDASGADAWLEQEEPVVPTGDDALPQPESTEEAKAIDAWMEPTATEDEWPSFPDSVPQTAEPVAAPPETTEEATVVEVTPNIPEPAAEASIETALVEELPHQAPTENTSTKEAPVEESPTEEASAPAPVAEIVPTSAAQTEVDAEALEAADTYNENLSSPTMSPRYVATKTGHSSTMSFARTAQEVTFTDDEEAEWGVQRTGTDPFKFMSAADRSNSFPVVPPSSHHVRQASQADAVAHANAHTSITATPATGDFDTPHEAHNSIGLDFEDDEDDGWDLKPADEELVGGDVANAESRFEEGLPLISQDSIATPITPAFENAPGANNNGGFFNQTSTQAESKPETDASDFQPTLLERKSTMQAMGGDLATPANDKNLASPLEPMAEESEPEVESQTQEKASAEPLLKDFEDDTNSDDGFFSQVSQQPVAEQAQETKNEESPADTKEPPKEAIEAKWEEAFADDDDIGFLDGEAGASAEVDIDGFLSSDDGSLLDDDDEVPAVTQTVVPAAPATNQYIPQPTNPYAPAQQQATHAVPPPALGAGINPYAPMSAAPAYNAIPPPAQPELKKVASFVDKAKSGYTSPYDLPMDVVKPRKRQPPPAPVVRAPATSAPPMVHPPVTTPGSVAPPPLGSAMPPRSSSMYAPGPTTPGAHEGSVAPPSAGAAPSRPPLKSKNSGFFEDLPIVNKPRPSSRAASTRAGSPGPNSSYFPTQPSPLGPPGPLPPQHHNGPPHLQGHHMNAPPVAAPPTAVPPPPFTPVAPPQPPPANPGLGGLVAPDRTNPYAPQAGGNPQMPSTAPATSRYSPAPPVAGHPAVSAPPAAGNRYSPAPVTSRPSSSYAPAPSQLPHHPRTSSPLAHFEITGSDGQSADRRSLHCDSKTGRAPSLPSTREVEEEPVKATLSPPRASGVESRYSPAAAPVALASIPARSTPPPPAAQNYMPMQPPAQSIISPSKRQNANYAPALSESPRSSYVPQPANEPANRRASSLYTPSAPTSTMPKAAPGQAAMPAPTGTATQYMAPVARTRAPSLKLNLVPPTDGREHDPLQRWQGSPIVSWSSSGNIVTSFPKNVPRYSAGSSVPMMVRAAGEVKVHHIKDMIPMDSRLVLFPGPLKGKGKKKEVVAWLNSGIEAMEKNLSNTQFSGPQTLEQKRDNERVLLWKVLRLLVENDGAVDGTEALEKAAREILTPGVVAPADEAGAPGYLLNGMQSAPGNGAASETSDPTAIETIQKYLAVGNREKAAWAAADKKLWGHAMLISNTVSPELYQKVAQEFVRKEVNFPGHKNESLAALYKVLSGNSEECVDELVPPHARAGMQLVATSTNSGYSSDTLEGLDKWRETVSMILSNRSTDDLKALVSLGDLLASYGRAEAAHVCFIFAKNMAVFGGLDDSRANFVLIGADHRGQADQFAKEYEPLLLSEIFEYGLSLTGSTTALAGAPHLTAYKLQMALSLAEYGYCDKAQQYCEAIMASMSAQTRRSPYHHPILEVAVDDLLKRLRSAPKEESNSWISKPSMNKVSDSMWNRFNKFVAGDADDGTTDASGSDAGGEVGPFARIAGGTPTISRSPSMANINEAYGAPSLAAPLQTALAGGMPPVTPVVPIPAAGRAASRYAPAPMASSSAPSHNPYAPAPISSSVPMSSNYAPASLGVPTLEARPASEYGAPASNYAPSLPGHQSEYGGSRMPSYGASPAAASAEYPNMPSTPGHASATLQSPINLSPQNGVPSSHSHVPQTQSVAALASPPHAMSPGYQPPSYGYEPPSMTPTAPEPEANGSAEEPAPAESSGGFEPPSFQPYGYEPPSYEPDPSPASDNEDEAPKPKKKSFMDDDDDDIPALKKPQQKSKSEIDRENEEMFRRIAEEEAKKAEEEKAAKAKKGWGFGGWFGGAAKKEAPSASAPAEAPKATRANLGEASTFVYDPELKRWVNKKPGAENTEKKAPPPPPRSGSSSNVPSPTMTSTPPKSGTPPPMGRSGSLPPPMGSTPPGPAGGLPRSSSMASLGGGPSRPGTSMSNSSSIDDLLSVAPRTKGKAKKRGGRYVDVMANGKPE</sequence>
<dbReference type="PANTHER" id="PTHR13402:SF6">
    <property type="entry name" value="SECRETORY 16, ISOFORM I"/>
    <property type="match status" value="1"/>
</dbReference>
<feature type="region of interest" description="Disordered" evidence="11">
    <location>
        <begin position="1788"/>
        <end position="2173"/>
    </location>
</feature>
<feature type="compositionally biased region" description="Low complexity" evidence="11">
    <location>
        <begin position="786"/>
        <end position="796"/>
    </location>
</feature>
<feature type="region of interest" description="Disordered" evidence="11">
    <location>
        <begin position="446"/>
        <end position="604"/>
    </location>
</feature>
<dbReference type="PANTHER" id="PTHR13402">
    <property type="entry name" value="RGPR-RELATED"/>
    <property type="match status" value="1"/>
</dbReference>
<keyword evidence="7 10" id="KW-0072">Autophagy</keyword>
<feature type="compositionally biased region" description="Low complexity" evidence="11">
    <location>
        <begin position="2019"/>
        <end position="2030"/>
    </location>
</feature>
<feature type="compositionally biased region" description="Pro residues" evidence="11">
    <location>
        <begin position="842"/>
        <end position="854"/>
    </location>
</feature>
<feature type="region of interest" description="Disordered" evidence="11">
    <location>
        <begin position="1"/>
        <end position="205"/>
    </location>
</feature>
<feature type="region of interest" description="Disordered" evidence="11">
    <location>
        <begin position="640"/>
        <end position="668"/>
    </location>
</feature>
<feature type="compositionally biased region" description="Polar residues" evidence="11">
    <location>
        <begin position="284"/>
        <end position="293"/>
    </location>
</feature>
<feature type="compositionally biased region" description="Basic and acidic residues" evidence="11">
    <location>
        <begin position="563"/>
        <end position="588"/>
    </location>
</feature>
<keyword evidence="15" id="KW-1185">Reference proteome</keyword>
<dbReference type="OrthoDB" id="8918678at2759"/>
<accession>A0A0F4ZCS3</accession>
<protein>
    <recommendedName>
        <fullName evidence="10">Protein transport protein sec16</fullName>
    </recommendedName>
</protein>